<dbReference type="FunFam" id="3.40.1410.10:FF:000008">
    <property type="entry name" value="Transcriptional regulator, GntR family"/>
    <property type="match status" value="1"/>
</dbReference>
<dbReference type="SMART" id="SM00866">
    <property type="entry name" value="UTRA"/>
    <property type="match status" value="1"/>
</dbReference>
<organism evidence="7 8">
    <name type="scientific">Alkalibacterium putridalgicola</name>
    <dbReference type="NCBI Taxonomy" id="426703"/>
    <lineage>
        <taxon>Bacteria</taxon>
        <taxon>Bacillati</taxon>
        <taxon>Bacillota</taxon>
        <taxon>Bacilli</taxon>
        <taxon>Lactobacillales</taxon>
        <taxon>Carnobacteriaceae</taxon>
        <taxon>Alkalibacterium</taxon>
    </lineage>
</organism>
<accession>A0A1H7TFL3</accession>
<keyword evidence="1" id="KW-0678">Repressor</keyword>
<keyword evidence="4" id="KW-0804">Transcription</keyword>
<dbReference type="InterPro" id="IPR036388">
    <property type="entry name" value="WH-like_DNA-bd_sf"/>
</dbReference>
<dbReference type="SUPFAM" id="SSF64288">
    <property type="entry name" value="Chorismate lyase-like"/>
    <property type="match status" value="1"/>
</dbReference>
<dbReference type="Pfam" id="PF00392">
    <property type="entry name" value="GntR"/>
    <property type="match status" value="1"/>
</dbReference>
<dbReference type="EMBL" id="FOBL01000012">
    <property type="protein sequence ID" value="SEL83513.1"/>
    <property type="molecule type" value="Genomic_DNA"/>
</dbReference>
<evidence type="ECO:0000256" key="4">
    <source>
        <dbReference type="ARBA" id="ARBA00023163"/>
    </source>
</evidence>
<dbReference type="GO" id="GO:0045892">
    <property type="term" value="P:negative regulation of DNA-templated transcription"/>
    <property type="evidence" value="ECO:0007669"/>
    <property type="project" value="TreeGrafter"/>
</dbReference>
<dbReference type="SUPFAM" id="SSF46785">
    <property type="entry name" value="Winged helix' DNA-binding domain"/>
    <property type="match status" value="1"/>
</dbReference>
<dbReference type="Proteomes" id="UP000198548">
    <property type="component" value="Unassembled WGS sequence"/>
</dbReference>
<dbReference type="RefSeq" id="WP_091487883.1">
    <property type="nucleotide sequence ID" value="NZ_BJUX01000015.1"/>
</dbReference>
<dbReference type="InterPro" id="IPR011663">
    <property type="entry name" value="UTRA"/>
</dbReference>
<dbReference type="STRING" id="426703.SAMN04488100_11225"/>
<name>A0A1H7TFL3_9LACT</name>
<dbReference type="PANTHER" id="PTHR44846">
    <property type="entry name" value="MANNOSYL-D-GLYCERATE TRANSPORT/METABOLISM SYSTEM REPRESSOR MNGR-RELATED"/>
    <property type="match status" value="1"/>
</dbReference>
<gene>
    <name evidence="6" type="ORF">APU01nite_14900</name>
    <name evidence="7" type="ORF">SAMN04488100_11225</name>
</gene>
<evidence type="ECO:0000313" key="7">
    <source>
        <dbReference type="EMBL" id="SEL83513.1"/>
    </source>
</evidence>
<dbReference type="AlphaFoldDB" id="A0A1H7TFL3"/>
<evidence type="ECO:0000313" key="8">
    <source>
        <dbReference type="Proteomes" id="UP000198548"/>
    </source>
</evidence>
<dbReference type="PROSITE" id="PS50949">
    <property type="entry name" value="HTH_GNTR"/>
    <property type="match status" value="1"/>
</dbReference>
<evidence type="ECO:0000313" key="6">
    <source>
        <dbReference type="EMBL" id="GEK89451.1"/>
    </source>
</evidence>
<dbReference type="EMBL" id="BJUX01000015">
    <property type="protein sequence ID" value="GEK89451.1"/>
    <property type="molecule type" value="Genomic_DNA"/>
</dbReference>
<dbReference type="SMART" id="SM00345">
    <property type="entry name" value="HTH_GNTR"/>
    <property type="match status" value="1"/>
</dbReference>
<dbReference type="PANTHER" id="PTHR44846:SF5">
    <property type="entry name" value="HTH-TYPE TRANSCRIPTIONAL REGULATOR GMUR"/>
    <property type="match status" value="1"/>
</dbReference>
<proteinExistence type="predicted"/>
<dbReference type="FunFam" id="1.10.10.10:FF:000079">
    <property type="entry name" value="GntR family transcriptional regulator"/>
    <property type="match status" value="1"/>
</dbReference>
<evidence type="ECO:0000256" key="2">
    <source>
        <dbReference type="ARBA" id="ARBA00023015"/>
    </source>
</evidence>
<keyword evidence="2" id="KW-0805">Transcription regulation</keyword>
<dbReference type="InterPro" id="IPR036390">
    <property type="entry name" value="WH_DNA-bd_sf"/>
</dbReference>
<reference evidence="6 9" key="2">
    <citation type="submission" date="2019-07" db="EMBL/GenBank/DDBJ databases">
        <title>Whole genome shotgun sequence of Alkalibacterium putridalgicola NBRC 103243.</title>
        <authorList>
            <person name="Hosoyama A."/>
            <person name="Uohara A."/>
            <person name="Ohji S."/>
            <person name="Ichikawa N."/>
        </authorList>
    </citation>
    <scope>NUCLEOTIDE SEQUENCE [LARGE SCALE GENOMIC DNA]</scope>
    <source>
        <strain evidence="6 9">NBRC 103243</strain>
    </source>
</reference>
<dbReference type="CDD" id="cd07377">
    <property type="entry name" value="WHTH_GntR"/>
    <property type="match status" value="1"/>
</dbReference>
<feature type="domain" description="HTH gntR-type" evidence="5">
    <location>
        <begin position="1"/>
        <end position="69"/>
    </location>
</feature>
<dbReference type="Gene3D" id="1.10.10.10">
    <property type="entry name" value="Winged helix-like DNA-binding domain superfamily/Winged helix DNA-binding domain"/>
    <property type="match status" value="1"/>
</dbReference>
<keyword evidence="9" id="KW-1185">Reference proteome</keyword>
<dbReference type="GO" id="GO:0003677">
    <property type="term" value="F:DNA binding"/>
    <property type="evidence" value="ECO:0007669"/>
    <property type="project" value="UniProtKB-KW"/>
</dbReference>
<dbReference type="InterPro" id="IPR000524">
    <property type="entry name" value="Tscrpt_reg_HTH_GntR"/>
</dbReference>
<evidence type="ECO:0000256" key="1">
    <source>
        <dbReference type="ARBA" id="ARBA00022491"/>
    </source>
</evidence>
<sequence>MKKYEEIYTDIKGKIINGDYTATEQLPYEKDLCEAYNTSKMTVKRALDLLVDEGLIIKRRGSGTFVKDLSQKEIKRITQSNQLSGFTAYHRKSGRKVTNKILAFEVIQADDIVQDKLNLKPGSFVYNIHRVRYVDGKPILIEKTAMPIERVPGLERTHLETSIYHYIKDELGLKIQSAHRRVTVKKADEEEALHLEINKDDPIGVTEQITYLDTGDTIEYGVTKHRADSFASENIVSN</sequence>
<dbReference type="Proteomes" id="UP000321425">
    <property type="component" value="Unassembled WGS sequence"/>
</dbReference>
<dbReference type="OrthoDB" id="9815017at2"/>
<evidence type="ECO:0000256" key="3">
    <source>
        <dbReference type="ARBA" id="ARBA00023125"/>
    </source>
</evidence>
<dbReference type="Gene3D" id="3.40.1410.10">
    <property type="entry name" value="Chorismate lyase-like"/>
    <property type="match status" value="1"/>
</dbReference>
<keyword evidence="3" id="KW-0238">DNA-binding</keyword>
<dbReference type="InterPro" id="IPR028978">
    <property type="entry name" value="Chorismate_lyase_/UTRA_dom_sf"/>
</dbReference>
<protein>
    <submittedName>
        <fullName evidence="7">GntR family transcriptional regulator</fullName>
    </submittedName>
</protein>
<dbReference type="GO" id="GO:0003700">
    <property type="term" value="F:DNA-binding transcription factor activity"/>
    <property type="evidence" value="ECO:0007669"/>
    <property type="project" value="InterPro"/>
</dbReference>
<dbReference type="InterPro" id="IPR050679">
    <property type="entry name" value="Bact_HTH_transcr_reg"/>
</dbReference>
<dbReference type="PRINTS" id="PR00035">
    <property type="entry name" value="HTHGNTR"/>
</dbReference>
<evidence type="ECO:0000259" key="5">
    <source>
        <dbReference type="PROSITE" id="PS50949"/>
    </source>
</evidence>
<dbReference type="Pfam" id="PF07702">
    <property type="entry name" value="UTRA"/>
    <property type="match status" value="1"/>
</dbReference>
<evidence type="ECO:0000313" key="9">
    <source>
        <dbReference type="Proteomes" id="UP000321425"/>
    </source>
</evidence>
<reference evidence="7 8" key="1">
    <citation type="submission" date="2016-10" db="EMBL/GenBank/DDBJ databases">
        <authorList>
            <person name="de Groot N.N."/>
        </authorList>
    </citation>
    <scope>NUCLEOTIDE SEQUENCE [LARGE SCALE GENOMIC DNA]</scope>
    <source>
        <strain evidence="7 8">DSM 19182</strain>
    </source>
</reference>